<proteinExistence type="predicted"/>
<organism evidence="2 3">
    <name type="scientific">Prorocentrum cordatum</name>
    <dbReference type="NCBI Taxonomy" id="2364126"/>
    <lineage>
        <taxon>Eukaryota</taxon>
        <taxon>Sar</taxon>
        <taxon>Alveolata</taxon>
        <taxon>Dinophyceae</taxon>
        <taxon>Prorocentrales</taxon>
        <taxon>Prorocentraceae</taxon>
        <taxon>Prorocentrum</taxon>
    </lineage>
</organism>
<keyword evidence="3" id="KW-1185">Reference proteome</keyword>
<evidence type="ECO:0000313" key="3">
    <source>
        <dbReference type="Proteomes" id="UP001189429"/>
    </source>
</evidence>
<feature type="region of interest" description="Disordered" evidence="1">
    <location>
        <begin position="1"/>
        <end position="25"/>
    </location>
</feature>
<accession>A0ABN9UJK4</accession>
<comment type="caution">
    <text evidence="2">The sequence shown here is derived from an EMBL/GenBank/DDBJ whole genome shotgun (WGS) entry which is preliminary data.</text>
</comment>
<gene>
    <name evidence="2" type="ORF">PCOR1329_LOCUS48776</name>
</gene>
<dbReference type="PANTHER" id="PTHR21228:SF40">
    <property type="entry name" value="LD45607P"/>
    <property type="match status" value="1"/>
</dbReference>
<dbReference type="PANTHER" id="PTHR21228">
    <property type="entry name" value="FAST LEU-RICH DOMAIN-CONTAINING"/>
    <property type="match status" value="1"/>
</dbReference>
<dbReference type="Proteomes" id="UP001189429">
    <property type="component" value="Unassembled WGS sequence"/>
</dbReference>
<feature type="region of interest" description="Disordered" evidence="1">
    <location>
        <begin position="59"/>
        <end position="125"/>
    </location>
</feature>
<sequence length="677" mass="73361">MAQSEFARPLMPPGSLNHGRAPVQAAQGPQALLQAFFDDIEDEEMALAEALAAELFPDEDEDKSLARHLKKPPAAVDTKPAREQFPPPSPQVAQLRGGPRCPRAHLGGQEGAGASRRRDGGAEPARGAVRAGVYRGSDSGSAFDVAGVPADDSQMLDMLEGMATADAVLKVAGEHLPRLTTEMAAEALYLAARRLPSAQHGIAQNPHLPPLLLKLSAGMSELQRAGSLAQLAWTLGKLDTRVHAKSPPLLLPGMEECMLQVCGMLPELMDKCSAQDLTNTLWGVARLFPGGASGTQGHWPQVSLLSHAIVSLCVQRVAVLPAQSTAIVFWAMARLKAHGPDVEEFVRLALEQTSSAAQLEHFSPQGLANVLWALAKLRLADVGRGPQDDGVRRALIAMADACAGRLLEFDEQELSMVAWSCAKLYEFKQGEVACPAKRGRAWPRPAPVDQMLLKLASAATDRIARFEDQGISNIAWALATLELTGAAPALAPGRGFIEAAMSHCATELEGYSAQAMANLIWACTRMDSSQPCRTSRSTRARFCSAVAEEMMTRMTRDRHSAHMNATWRDLAGIAVALSHCRQRSQSVTNFMSHLTHKAANWVSRGDPTSQEVLNIAQSAIRMRVPPEDMLSLVCAIEACIVTRGLRLNDVDRRQWWEVQQWCPPSRKGPMFAVRSRR</sequence>
<dbReference type="EMBL" id="CAUYUJ010015896">
    <property type="protein sequence ID" value="CAK0859386.1"/>
    <property type="molecule type" value="Genomic_DNA"/>
</dbReference>
<reference evidence="2" key="1">
    <citation type="submission" date="2023-10" db="EMBL/GenBank/DDBJ databases">
        <authorList>
            <person name="Chen Y."/>
            <person name="Shah S."/>
            <person name="Dougan E. K."/>
            <person name="Thang M."/>
            <person name="Chan C."/>
        </authorList>
    </citation>
    <scope>NUCLEOTIDE SEQUENCE [LARGE SCALE GENOMIC DNA]</scope>
</reference>
<protein>
    <submittedName>
        <fullName evidence="2">Uncharacterized protein</fullName>
    </submittedName>
</protein>
<dbReference type="InterPro" id="IPR050870">
    <property type="entry name" value="FAST_kinase"/>
</dbReference>
<evidence type="ECO:0000256" key="1">
    <source>
        <dbReference type="SAM" id="MobiDB-lite"/>
    </source>
</evidence>
<evidence type="ECO:0000313" key="2">
    <source>
        <dbReference type="EMBL" id="CAK0859386.1"/>
    </source>
</evidence>
<name>A0ABN9UJK4_9DINO</name>